<dbReference type="InterPro" id="IPR057326">
    <property type="entry name" value="KR_dom"/>
</dbReference>
<evidence type="ECO:0000313" key="5">
    <source>
        <dbReference type="EMBL" id="MEV0971842.1"/>
    </source>
</evidence>
<proteinExistence type="inferred from homology"/>
<dbReference type="InterPro" id="IPR002347">
    <property type="entry name" value="SDR_fam"/>
</dbReference>
<dbReference type="Proteomes" id="UP001551675">
    <property type="component" value="Unassembled WGS sequence"/>
</dbReference>
<sequence>MKVAGSSAIVTGGGSGLGEATVRALAARDVSVTVIDLDEVNGKRVAADVGGRFVRADVRDPEAVIGAIEQSVAAAPLRAVVNCAGIPSLSRTVGRDGTYASAHDLEAFRKVVEVNLIGTFNVVRLAGTAMSHNEPDEDGARGAMVNTTSVAAFEGQVGQAAYSASKGGVVGLTLPLARDLAVIGVRVNTIAPGLIETPIYGSGPDAEEFKAHLAKDVVFPRRLGRAEEFASLALELLQNGYINGEVVRVDAGVRLPPK</sequence>
<comment type="similarity">
    <text evidence="1 3">Belongs to the short-chain dehydrogenases/reductases (SDR) family.</text>
</comment>
<dbReference type="InterPro" id="IPR036291">
    <property type="entry name" value="NAD(P)-bd_dom_sf"/>
</dbReference>
<keyword evidence="6" id="KW-1185">Reference proteome</keyword>
<dbReference type="PANTHER" id="PTHR43658:SF8">
    <property type="entry name" value="17-BETA-HYDROXYSTEROID DEHYDROGENASE 14-RELATED"/>
    <property type="match status" value="1"/>
</dbReference>
<comment type="caution">
    <text evidence="5">The sequence shown here is derived from an EMBL/GenBank/DDBJ whole genome shotgun (WGS) entry which is preliminary data.</text>
</comment>
<protein>
    <submittedName>
        <fullName evidence="5">SDR family NAD(P)-dependent oxidoreductase</fullName>
    </submittedName>
</protein>
<dbReference type="Gene3D" id="3.40.50.720">
    <property type="entry name" value="NAD(P)-binding Rossmann-like Domain"/>
    <property type="match status" value="1"/>
</dbReference>
<dbReference type="SMART" id="SM00822">
    <property type="entry name" value="PKS_KR"/>
    <property type="match status" value="1"/>
</dbReference>
<dbReference type="EMBL" id="JBFALK010000014">
    <property type="protein sequence ID" value="MEV0971842.1"/>
    <property type="molecule type" value="Genomic_DNA"/>
</dbReference>
<dbReference type="PRINTS" id="PR00080">
    <property type="entry name" value="SDRFAMILY"/>
</dbReference>
<dbReference type="RefSeq" id="WP_061253979.1">
    <property type="nucleotide sequence ID" value="NZ_JBFALK010000014.1"/>
</dbReference>
<reference evidence="5 6" key="1">
    <citation type="submission" date="2024-06" db="EMBL/GenBank/DDBJ databases">
        <title>The Natural Products Discovery Center: Release of the First 8490 Sequenced Strains for Exploring Actinobacteria Biosynthetic Diversity.</title>
        <authorList>
            <person name="Kalkreuter E."/>
            <person name="Kautsar S.A."/>
            <person name="Yang D."/>
            <person name="Bader C.D."/>
            <person name="Teijaro C.N."/>
            <person name="Fluegel L."/>
            <person name="Davis C.M."/>
            <person name="Simpson J.R."/>
            <person name="Lauterbach L."/>
            <person name="Steele A.D."/>
            <person name="Gui C."/>
            <person name="Meng S."/>
            <person name="Li G."/>
            <person name="Viehrig K."/>
            <person name="Ye F."/>
            <person name="Su P."/>
            <person name="Kiefer A.F."/>
            <person name="Nichols A."/>
            <person name="Cepeda A.J."/>
            <person name="Yan W."/>
            <person name="Fan B."/>
            <person name="Jiang Y."/>
            <person name="Adhikari A."/>
            <person name="Zheng C.-J."/>
            <person name="Schuster L."/>
            <person name="Cowan T.M."/>
            <person name="Smanski M.J."/>
            <person name="Chevrette M.G."/>
            <person name="De Carvalho L.P.S."/>
            <person name="Shen B."/>
        </authorList>
    </citation>
    <scope>NUCLEOTIDE SEQUENCE [LARGE SCALE GENOMIC DNA]</scope>
    <source>
        <strain evidence="5 6">NPDC050100</strain>
    </source>
</reference>
<keyword evidence="2" id="KW-0560">Oxidoreductase</keyword>
<accession>A0ABV3GK10</accession>
<dbReference type="SUPFAM" id="SSF51735">
    <property type="entry name" value="NAD(P)-binding Rossmann-fold domains"/>
    <property type="match status" value="1"/>
</dbReference>
<feature type="domain" description="Ketoreductase" evidence="4">
    <location>
        <begin position="6"/>
        <end position="193"/>
    </location>
</feature>
<dbReference type="PRINTS" id="PR00081">
    <property type="entry name" value="GDHRDH"/>
</dbReference>
<evidence type="ECO:0000256" key="3">
    <source>
        <dbReference type="RuleBase" id="RU000363"/>
    </source>
</evidence>
<dbReference type="PANTHER" id="PTHR43658">
    <property type="entry name" value="SHORT-CHAIN DEHYDROGENASE/REDUCTASE"/>
    <property type="match status" value="1"/>
</dbReference>
<evidence type="ECO:0000259" key="4">
    <source>
        <dbReference type="SMART" id="SM00822"/>
    </source>
</evidence>
<gene>
    <name evidence="5" type="ORF">AB0I59_24830</name>
</gene>
<evidence type="ECO:0000256" key="2">
    <source>
        <dbReference type="ARBA" id="ARBA00023002"/>
    </source>
</evidence>
<organism evidence="5 6">
    <name type="scientific">Microtetraspora glauca</name>
    <dbReference type="NCBI Taxonomy" id="1996"/>
    <lineage>
        <taxon>Bacteria</taxon>
        <taxon>Bacillati</taxon>
        <taxon>Actinomycetota</taxon>
        <taxon>Actinomycetes</taxon>
        <taxon>Streptosporangiales</taxon>
        <taxon>Streptosporangiaceae</taxon>
        <taxon>Microtetraspora</taxon>
    </lineage>
</organism>
<dbReference type="InterPro" id="IPR020904">
    <property type="entry name" value="Sc_DH/Rdtase_CS"/>
</dbReference>
<evidence type="ECO:0000256" key="1">
    <source>
        <dbReference type="ARBA" id="ARBA00006484"/>
    </source>
</evidence>
<name>A0ABV3GK10_MICGL</name>
<dbReference type="PROSITE" id="PS00061">
    <property type="entry name" value="ADH_SHORT"/>
    <property type="match status" value="1"/>
</dbReference>
<evidence type="ECO:0000313" key="6">
    <source>
        <dbReference type="Proteomes" id="UP001551675"/>
    </source>
</evidence>
<dbReference type="Pfam" id="PF00106">
    <property type="entry name" value="adh_short"/>
    <property type="match status" value="1"/>
</dbReference>